<dbReference type="InterPro" id="IPR029063">
    <property type="entry name" value="SAM-dependent_MTases_sf"/>
</dbReference>
<proteinExistence type="predicted"/>
<dbReference type="SUPFAM" id="SSF53335">
    <property type="entry name" value="S-adenosyl-L-methionine-dependent methyltransferases"/>
    <property type="match status" value="1"/>
</dbReference>
<gene>
    <name evidence="6" type="ORF">KUF71_010006</name>
</gene>
<evidence type="ECO:0000256" key="5">
    <source>
        <dbReference type="SAM" id="MobiDB-lite"/>
    </source>
</evidence>
<keyword evidence="3" id="KW-0808">Transferase</keyword>
<keyword evidence="2" id="KW-0489">Methyltransferase</keyword>
<feature type="non-terminal residue" evidence="6">
    <location>
        <position position="1"/>
    </location>
</feature>
<dbReference type="InterPro" id="IPR050390">
    <property type="entry name" value="C5-Methyltransferase"/>
</dbReference>
<keyword evidence="4" id="KW-0949">S-adenosyl-L-methionine</keyword>
<dbReference type="GO" id="GO:0005634">
    <property type="term" value="C:nucleus"/>
    <property type="evidence" value="ECO:0007669"/>
    <property type="project" value="TreeGrafter"/>
</dbReference>
<dbReference type="EMBL" id="JAHWGI010001022">
    <property type="protein sequence ID" value="KAK3920769.1"/>
    <property type="molecule type" value="Genomic_DNA"/>
</dbReference>
<reference evidence="6" key="1">
    <citation type="submission" date="2021-07" db="EMBL/GenBank/DDBJ databases">
        <authorList>
            <person name="Catto M.A."/>
            <person name="Jacobson A."/>
            <person name="Kennedy G."/>
            <person name="Labadie P."/>
            <person name="Hunt B.G."/>
            <person name="Srinivasan R."/>
        </authorList>
    </citation>
    <scope>NUCLEOTIDE SEQUENCE</scope>
    <source>
        <strain evidence="6">PL_HMW_Pooled</strain>
        <tissue evidence="6">Head</tissue>
    </source>
</reference>
<evidence type="ECO:0000313" key="7">
    <source>
        <dbReference type="Proteomes" id="UP001219518"/>
    </source>
</evidence>
<organism evidence="6 7">
    <name type="scientific">Frankliniella fusca</name>
    <dbReference type="NCBI Taxonomy" id="407009"/>
    <lineage>
        <taxon>Eukaryota</taxon>
        <taxon>Metazoa</taxon>
        <taxon>Ecdysozoa</taxon>
        <taxon>Arthropoda</taxon>
        <taxon>Hexapoda</taxon>
        <taxon>Insecta</taxon>
        <taxon>Pterygota</taxon>
        <taxon>Neoptera</taxon>
        <taxon>Paraneoptera</taxon>
        <taxon>Thysanoptera</taxon>
        <taxon>Terebrantia</taxon>
        <taxon>Thripoidea</taxon>
        <taxon>Thripidae</taxon>
        <taxon>Frankliniella</taxon>
    </lineage>
</organism>
<dbReference type="PANTHER" id="PTHR23068:SF25">
    <property type="entry name" value="DNA (CYTOSINE-5)-METHYLTRANSFERASE DRM2"/>
    <property type="match status" value="1"/>
</dbReference>
<dbReference type="GO" id="GO:0003886">
    <property type="term" value="F:DNA (cytosine-5-)-methyltransferase activity"/>
    <property type="evidence" value="ECO:0007669"/>
    <property type="project" value="UniProtKB-EC"/>
</dbReference>
<evidence type="ECO:0000256" key="2">
    <source>
        <dbReference type="ARBA" id="ARBA00022603"/>
    </source>
</evidence>
<name>A0AAE1HG88_9NEOP</name>
<dbReference type="PANTHER" id="PTHR23068">
    <property type="entry name" value="DNA CYTOSINE-5- -METHYLTRANSFERASE 3-RELATED"/>
    <property type="match status" value="1"/>
</dbReference>
<dbReference type="GO" id="GO:0032259">
    <property type="term" value="P:methylation"/>
    <property type="evidence" value="ECO:0007669"/>
    <property type="project" value="UniProtKB-KW"/>
</dbReference>
<reference evidence="6" key="2">
    <citation type="journal article" date="2023" name="BMC Genomics">
        <title>Pest status, molecular evolution, and epigenetic factors derived from the genome assembly of Frankliniella fusca, a thysanopteran phytovirus vector.</title>
        <authorList>
            <person name="Catto M.A."/>
            <person name="Labadie P.E."/>
            <person name="Jacobson A.L."/>
            <person name="Kennedy G.G."/>
            <person name="Srinivasan R."/>
            <person name="Hunt B.G."/>
        </authorList>
    </citation>
    <scope>NUCLEOTIDE SEQUENCE</scope>
    <source>
        <strain evidence="6">PL_HMW_Pooled</strain>
    </source>
</reference>
<protein>
    <recommendedName>
        <fullName evidence="1">DNA (cytosine-5-)-methyltransferase</fullName>
        <ecNumber evidence="1">2.1.1.37</ecNumber>
    </recommendedName>
</protein>
<dbReference type="Proteomes" id="UP001219518">
    <property type="component" value="Unassembled WGS sequence"/>
</dbReference>
<evidence type="ECO:0000256" key="1">
    <source>
        <dbReference type="ARBA" id="ARBA00011975"/>
    </source>
</evidence>
<feature type="region of interest" description="Disordered" evidence="5">
    <location>
        <begin position="1"/>
        <end position="33"/>
    </location>
</feature>
<keyword evidence="7" id="KW-1185">Reference proteome</keyword>
<sequence>APKSMRYYGQRKVVRKQRSPVGQDSSQKEPSMRGIEFTDRNYDFLSEGEGTLHMRLGSPVPHPQPDDGFIGFECDGPQPTLSGQGCRPIIVLSLFDGISTGLVCLKKLGIPVLRYFASEVCGNAKRVQTLRHPEVIQMGDVRDISEEVLSSPGRIDLLLAGSPCSDLSRVNPRRAGLTGGTGLLYFEFVRILRHLQDRDRGEGRSLMWLFENTCHLDSETLYQLNRDLGLPSLRCASDYLPVRRRRFYWGNIPRLHQMDPITPPSLELQDVVDANKTALVPYVRTLTSNRSGQFPVQCNGVAEHLSPTDFERLQGEGLPYCFECDA</sequence>
<dbReference type="AlphaFoldDB" id="A0AAE1HG88"/>
<evidence type="ECO:0000256" key="3">
    <source>
        <dbReference type="ARBA" id="ARBA00022679"/>
    </source>
</evidence>
<comment type="caution">
    <text evidence="6">The sequence shown here is derived from an EMBL/GenBank/DDBJ whole genome shotgun (WGS) entry which is preliminary data.</text>
</comment>
<evidence type="ECO:0000313" key="6">
    <source>
        <dbReference type="EMBL" id="KAK3920769.1"/>
    </source>
</evidence>
<evidence type="ECO:0000256" key="4">
    <source>
        <dbReference type="ARBA" id="ARBA00022691"/>
    </source>
</evidence>
<accession>A0AAE1HG88</accession>
<dbReference type="InterPro" id="IPR018117">
    <property type="entry name" value="C5_DNA_meth_AS"/>
</dbReference>
<dbReference type="InterPro" id="IPR001525">
    <property type="entry name" value="C5_MeTfrase"/>
</dbReference>
<dbReference type="PROSITE" id="PS00094">
    <property type="entry name" value="C5_MTASE_1"/>
    <property type="match status" value="1"/>
</dbReference>
<dbReference type="Pfam" id="PF00145">
    <property type="entry name" value="DNA_methylase"/>
    <property type="match status" value="1"/>
</dbReference>
<dbReference type="EC" id="2.1.1.37" evidence="1"/>
<dbReference type="Gene3D" id="3.40.50.150">
    <property type="entry name" value="Vaccinia Virus protein VP39"/>
    <property type="match status" value="1"/>
</dbReference>